<comment type="caution">
    <text evidence="2">The sequence shown here is derived from an EMBL/GenBank/DDBJ whole genome shotgun (WGS) entry which is preliminary data.</text>
</comment>
<dbReference type="EMBL" id="JAACJJ010000028">
    <property type="protein sequence ID" value="KAF5322157.1"/>
    <property type="molecule type" value="Genomic_DNA"/>
</dbReference>
<accession>A0A8H5BF43</accession>
<sequence>MADGSFSALHIGLFDLKHSLEFFLDLSAAAGCVLLDKEDNITAFDSKHLIQKSLDPNALNDTKALSTKAAANSTAGTSQGTGCLEGMGEVRAAKKRRTHAVLGVIPDGDGWVQIFEADAPSTQLVDTTTRPPPRGRLGRKPQKVHVPLPPGAHKHCCGRGGIDRSKGKWYQLARGDPYLARLQRLLYRSLTRSDVFQNLVFNMISDASPASTGWQGFPMADRKMDLLRSFYNKDEVSSMVRFFLPVYYVGKSTMLLDREGRCFAFRTAQIPFLQSGQELFHTAVLLLLAADLASWKTRSELTAWHRSNMDRVDAFMKTDIIKHATAYVSRTVKIIFPGVAERMARSAKWQGNRWGIKPMFGVFYNLCINGIFPHQKRIHCEPHLDFKNIVGVCALLVYQDPRTPFNHRLRSWVVLWEAGVAIELPPWVVLIYPSSLLHHYNVDVLDFKFVTVDGTEWPTPENSTPIVDTDGRGRGTFVYFNQSSMYQSAETDSDTLADATRAQKETTVSYSESVKAALEDYSYVYHTTGSPPPSPP</sequence>
<name>A0A8H5BF43_9AGAR</name>
<evidence type="ECO:0000256" key="1">
    <source>
        <dbReference type="SAM" id="MobiDB-lite"/>
    </source>
</evidence>
<evidence type="ECO:0000313" key="3">
    <source>
        <dbReference type="Proteomes" id="UP000567179"/>
    </source>
</evidence>
<organism evidence="2 3">
    <name type="scientific">Psilocybe cf. subviscida</name>
    <dbReference type="NCBI Taxonomy" id="2480587"/>
    <lineage>
        <taxon>Eukaryota</taxon>
        <taxon>Fungi</taxon>
        <taxon>Dikarya</taxon>
        <taxon>Basidiomycota</taxon>
        <taxon>Agaricomycotina</taxon>
        <taxon>Agaricomycetes</taxon>
        <taxon>Agaricomycetidae</taxon>
        <taxon>Agaricales</taxon>
        <taxon>Agaricineae</taxon>
        <taxon>Strophariaceae</taxon>
        <taxon>Psilocybe</taxon>
    </lineage>
</organism>
<evidence type="ECO:0000313" key="2">
    <source>
        <dbReference type="EMBL" id="KAF5322157.1"/>
    </source>
</evidence>
<keyword evidence="3" id="KW-1185">Reference proteome</keyword>
<feature type="region of interest" description="Disordered" evidence="1">
    <location>
        <begin position="123"/>
        <end position="152"/>
    </location>
</feature>
<dbReference type="AlphaFoldDB" id="A0A8H5BF43"/>
<gene>
    <name evidence="2" type="ORF">D9619_002095</name>
</gene>
<dbReference type="Proteomes" id="UP000567179">
    <property type="component" value="Unassembled WGS sequence"/>
</dbReference>
<protein>
    <submittedName>
        <fullName evidence="2">Uncharacterized protein</fullName>
    </submittedName>
</protein>
<proteinExistence type="predicted"/>
<reference evidence="2 3" key="1">
    <citation type="journal article" date="2020" name="ISME J.">
        <title>Uncovering the hidden diversity of litter-decomposition mechanisms in mushroom-forming fungi.</title>
        <authorList>
            <person name="Floudas D."/>
            <person name="Bentzer J."/>
            <person name="Ahren D."/>
            <person name="Johansson T."/>
            <person name="Persson P."/>
            <person name="Tunlid A."/>
        </authorList>
    </citation>
    <scope>NUCLEOTIDE SEQUENCE [LARGE SCALE GENOMIC DNA]</scope>
    <source>
        <strain evidence="2 3">CBS 101986</strain>
    </source>
</reference>
<dbReference type="OrthoDB" id="3266461at2759"/>